<dbReference type="AlphaFoldDB" id="A0AAV1CHA4"/>
<reference evidence="2" key="1">
    <citation type="submission" date="2023-03" db="EMBL/GenBank/DDBJ databases">
        <authorList>
            <person name="Julca I."/>
        </authorList>
    </citation>
    <scope>NUCLEOTIDE SEQUENCE</scope>
</reference>
<proteinExistence type="predicted"/>
<gene>
    <name evidence="2" type="ORF">OLC1_LOCUS6131</name>
</gene>
<protein>
    <submittedName>
        <fullName evidence="2">OLC1v1030948C1</fullName>
    </submittedName>
</protein>
<accession>A0AAV1CHA4</accession>
<evidence type="ECO:0000313" key="2">
    <source>
        <dbReference type="EMBL" id="CAI9095089.1"/>
    </source>
</evidence>
<keyword evidence="3" id="KW-1185">Reference proteome</keyword>
<evidence type="ECO:0000313" key="3">
    <source>
        <dbReference type="Proteomes" id="UP001161247"/>
    </source>
</evidence>
<name>A0AAV1CHA4_OLDCO</name>
<dbReference type="EMBL" id="OX459119">
    <property type="protein sequence ID" value="CAI9095089.1"/>
    <property type="molecule type" value="Genomic_DNA"/>
</dbReference>
<evidence type="ECO:0000256" key="1">
    <source>
        <dbReference type="SAM" id="MobiDB-lite"/>
    </source>
</evidence>
<organism evidence="2 3">
    <name type="scientific">Oldenlandia corymbosa var. corymbosa</name>
    <dbReference type="NCBI Taxonomy" id="529605"/>
    <lineage>
        <taxon>Eukaryota</taxon>
        <taxon>Viridiplantae</taxon>
        <taxon>Streptophyta</taxon>
        <taxon>Embryophyta</taxon>
        <taxon>Tracheophyta</taxon>
        <taxon>Spermatophyta</taxon>
        <taxon>Magnoliopsida</taxon>
        <taxon>eudicotyledons</taxon>
        <taxon>Gunneridae</taxon>
        <taxon>Pentapetalae</taxon>
        <taxon>asterids</taxon>
        <taxon>lamiids</taxon>
        <taxon>Gentianales</taxon>
        <taxon>Rubiaceae</taxon>
        <taxon>Rubioideae</taxon>
        <taxon>Spermacoceae</taxon>
        <taxon>Hedyotis-Oldenlandia complex</taxon>
        <taxon>Oldenlandia</taxon>
    </lineage>
</organism>
<feature type="region of interest" description="Disordered" evidence="1">
    <location>
        <begin position="236"/>
        <end position="274"/>
    </location>
</feature>
<sequence length="274" mass="30904">MEQQIWKHYKGEVMLDNLELSKAGLIFGPEIKVDGPNANVSRPTVKYWRHPEEPSSYLFRHGVSTKLFPKVHWCFIGALDSWNCMENCTFNSWETDWGNGGIGYLHFSSCLIKSSLVIPGIKEDFYPFVGKVESTNAKFIVSKQKSTPKKAGCSRNSIQSRKFSCGCLDARDMDKVNHQLGMRNSSSQVMKHGVISSDYLPKRQVGLYANLAQELRMYSREPKVSPLPAMLVDGERQISYQAPDEAQEESKKRLQALEGHESEEGLSSEGSESQ</sequence>
<dbReference type="Proteomes" id="UP001161247">
    <property type="component" value="Chromosome 2"/>
</dbReference>
<feature type="compositionally biased region" description="Low complexity" evidence="1">
    <location>
        <begin position="265"/>
        <end position="274"/>
    </location>
</feature>